<feature type="signal peptide" evidence="1">
    <location>
        <begin position="1"/>
        <end position="21"/>
    </location>
</feature>
<name>A0AAE3D1W7_9HYPH</name>
<protein>
    <submittedName>
        <fullName evidence="2">Uncharacterized protein</fullName>
    </submittedName>
</protein>
<keyword evidence="1" id="KW-0732">Signal</keyword>
<evidence type="ECO:0000256" key="1">
    <source>
        <dbReference type="SAM" id="SignalP"/>
    </source>
</evidence>
<evidence type="ECO:0000313" key="3">
    <source>
        <dbReference type="Proteomes" id="UP001196509"/>
    </source>
</evidence>
<reference evidence="2" key="1">
    <citation type="submission" date="2021-08" db="EMBL/GenBank/DDBJ databases">
        <title>Hoeflea bacterium WL0058 sp. nov., isolated from the sediment.</title>
        <authorList>
            <person name="Wang L."/>
            <person name="Zhang D."/>
        </authorList>
    </citation>
    <scope>NUCLEOTIDE SEQUENCE</scope>
    <source>
        <strain evidence="2">WL0058</strain>
    </source>
</reference>
<sequence length="137" mass="14304">MITRCFLGILTLTLTSGAALADGFGFMTPSGNIYCNGYVSGGGAIGCTIVSRSGEFALPKPASCAGVWGHEFTLEGSGPACMTCGEAPKGVDYSDIADYGASADFGDITCTSERTGLTCRNKTGRGFFLSRRKQEIW</sequence>
<dbReference type="Pfam" id="PF20341">
    <property type="entry name" value="DUF6636"/>
    <property type="match status" value="1"/>
</dbReference>
<organism evidence="2 3">
    <name type="scientific">Flavimaribacter sediminis</name>
    <dbReference type="NCBI Taxonomy" id="2865987"/>
    <lineage>
        <taxon>Bacteria</taxon>
        <taxon>Pseudomonadati</taxon>
        <taxon>Pseudomonadota</taxon>
        <taxon>Alphaproteobacteria</taxon>
        <taxon>Hyphomicrobiales</taxon>
        <taxon>Rhizobiaceae</taxon>
        <taxon>Flavimaribacter</taxon>
    </lineage>
</organism>
<dbReference type="EMBL" id="JAICBX010000005">
    <property type="protein sequence ID" value="MBW8640130.1"/>
    <property type="molecule type" value="Genomic_DNA"/>
</dbReference>
<proteinExistence type="predicted"/>
<dbReference type="AlphaFoldDB" id="A0AAE3D1W7"/>
<gene>
    <name evidence="2" type="ORF">K1W69_23245</name>
</gene>
<evidence type="ECO:0000313" key="2">
    <source>
        <dbReference type="EMBL" id="MBW8640130.1"/>
    </source>
</evidence>
<dbReference type="InterPro" id="IPR046576">
    <property type="entry name" value="DUF6636"/>
</dbReference>
<keyword evidence="3" id="KW-1185">Reference proteome</keyword>
<feature type="chain" id="PRO_5042070655" evidence="1">
    <location>
        <begin position="22"/>
        <end position="137"/>
    </location>
</feature>
<dbReference type="RefSeq" id="WP_220230847.1">
    <property type="nucleotide sequence ID" value="NZ_JAICBX010000005.1"/>
</dbReference>
<comment type="caution">
    <text evidence="2">The sequence shown here is derived from an EMBL/GenBank/DDBJ whole genome shotgun (WGS) entry which is preliminary data.</text>
</comment>
<accession>A0AAE3D1W7</accession>
<dbReference type="Proteomes" id="UP001196509">
    <property type="component" value="Unassembled WGS sequence"/>
</dbReference>